<dbReference type="PANTHER" id="PTHR43479:SF11">
    <property type="entry name" value="ACREF_ENVCD OPERON REPRESSOR-RELATED"/>
    <property type="match status" value="1"/>
</dbReference>
<proteinExistence type="predicted"/>
<dbReference type="InterPro" id="IPR009057">
    <property type="entry name" value="Homeodomain-like_sf"/>
</dbReference>
<accession>A0ABQ5JPU2</accession>
<dbReference type="PROSITE" id="PS50977">
    <property type="entry name" value="HTH_TETR_2"/>
    <property type="match status" value="1"/>
</dbReference>
<gene>
    <name evidence="4" type="ORF">JCM31185_18810</name>
</gene>
<dbReference type="Proteomes" id="UP001628078">
    <property type="component" value="Unassembled WGS sequence"/>
</dbReference>
<evidence type="ECO:0000313" key="4">
    <source>
        <dbReference type="EMBL" id="GKT06594.1"/>
    </source>
</evidence>
<dbReference type="SUPFAM" id="SSF46689">
    <property type="entry name" value="Homeodomain-like"/>
    <property type="match status" value="1"/>
</dbReference>
<evidence type="ECO:0000256" key="1">
    <source>
        <dbReference type="ARBA" id="ARBA00023125"/>
    </source>
</evidence>
<dbReference type="Pfam" id="PF14278">
    <property type="entry name" value="TetR_C_8"/>
    <property type="match status" value="1"/>
</dbReference>
<protein>
    <submittedName>
        <fullName evidence="4">TetR family transcriptional regulator</fullName>
    </submittedName>
</protein>
<feature type="DNA-binding region" description="H-T-H motif" evidence="2">
    <location>
        <begin position="35"/>
        <end position="54"/>
    </location>
</feature>
<evidence type="ECO:0000256" key="2">
    <source>
        <dbReference type="PROSITE-ProRule" id="PRU00335"/>
    </source>
</evidence>
<name>A0ABQ5JPU2_9LACO</name>
<organism evidence="4 5">
    <name type="scientific">Furfurilactobacillus curtus</name>
    <dbReference type="NCBI Taxonomy" id="1746200"/>
    <lineage>
        <taxon>Bacteria</taxon>
        <taxon>Bacillati</taxon>
        <taxon>Bacillota</taxon>
        <taxon>Bacilli</taxon>
        <taxon>Lactobacillales</taxon>
        <taxon>Lactobacillaceae</taxon>
        <taxon>Furfurilactobacillus</taxon>
    </lineage>
</organism>
<dbReference type="RefSeq" id="WP_407884871.1">
    <property type="nucleotide sequence ID" value="NZ_BQXO01000007.1"/>
</dbReference>
<keyword evidence="5" id="KW-1185">Reference proteome</keyword>
<keyword evidence="1 2" id="KW-0238">DNA-binding</keyword>
<evidence type="ECO:0000259" key="3">
    <source>
        <dbReference type="PROSITE" id="PS50977"/>
    </source>
</evidence>
<dbReference type="InterPro" id="IPR039532">
    <property type="entry name" value="TetR_C_Firmicutes"/>
</dbReference>
<dbReference type="InterPro" id="IPR050624">
    <property type="entry name" value="HTH-type_Tx_Regulator"/>
</dbReference>
<comment type="caution">
    <text evidence="4">The sequence shown here is derived from an EMBL/GenBank/DDBJ whole genome shotgun (WGS) entry which is preliminary data.</text>
</comment>
<evidence type="ECO:0000313" key="5">
    <source>
        <dbReference type="Proteomes" id="UP001628078"/>
    </source>
</evidence>
<dbReference type="Gene3D" id="1.10.357.10">
    <property type="entry name" value="Tetracycline Repressor, domain 2"/>
    <property type="match status" value="1"/>
</dbReference>
<dbReference type="PANTHER" id="PTHR43479">
    <property type="entry name" value="ACREF/ENVCD OPERON REPRESSOR-RELATED"/>
    <property type="match status" value="1"/>
</dbReference>
<feature type="domain" description="HTH tetR-type" evidence="3">
    <location>
        <begin position="12"/>
        <end position="72"/>
    </location>
</feature>
<sequence length="185" mass="22066">MTKDFMFLSNRELKTQQLFLTLVDLLADHPLASIKVTVLCRQAGISRTFFYRHFKSPEDIIASEFTRRRDQYLHTLVREQIHDPFAQTVRFFELFNSFREPAKQLINANLRYILYFHFRDWLKNLVETQLLQTTLQNPKYWTVYLAGGLSEMILLWLQNEPPQSPEQMAQMVFNFINIQTNPTDN</sequence>
<reference evidence="4 5" key="1">
    <citation type="submission" date="2022-03" db="EMBL/GenBank/DDBJ databases">
        <title>Draft genome sequence of Furfurilactobacillus curtus JCM 31185.</title>
        <authorList>
            <person name="Suzuki S."/>
            <person name="Endo A."/>
            <person name="Kajikawa A."/>
        </authorList>
    </citation>
    <scope>NUCLEOTIDE SEQUENCE [LARGE SCALE GENOMIC DNA]</scope>
    <source>
        <strain evidence="4 5">JCM 31185</strain>
    </source>
</reference>
<dbReference type="InterPro" id="IPR001647">
    <property type="entry name" value="HTH_TetR"/>
</dbReference>
<dbReference type="EMBL" id="BQXO01000007">
    <property type="protein sequence ID" value="GKT06594.1"/>
    <property type="molecule type" value="Genomic_DNA"/>
</dbReference>